<gene>
    <name evidence="1" type="ORF">BOTBODRAFT_330992</name>
</gene>
<evidence type="ECO:0000313" key="2">
    <source>
        <dbReference type="Proteomes" id="UP000027195"/>
    </source>
</evidence>
<keyword evidence="2" id="KW-1185">Reference proteome</keyword>
<dbReference type="InParanoid" id="A0A067MH66"/>
<protein>
    <submittedName>
        <fullName evidence="1">Uncharacterized protein</fullName>
    </submittedName>
</protein>
<evidence type="ECO:0000313" key="1">
    <source>
        <dbReference type="EMBL" id="KDQ14849.1"/>
    </source>
</evidence>
<sequence>MHPGETKAEHLTASAEQYMHSGTVEHIKVAILGAFPDAPVSYDSSECRAALLKVILNNQMSYVL</sequence>
<dbReference type="HOGENOM" id="CLU_126089_1_0_1"/>
<dbReference type="AlphaFoldDB" id="A0A067MH66"/>
<name>A0A067MH66_BOTB1</name>
<dbReference type="EMBL" id="KL198035">
    <property type="protein sequence ID" value="KDQ14849.1"/>
    <property type="molecule type" value="Genomic_DNA"/>
</dbReference>
<dbReference type="Proteomes" id="UP000027195">
    <property type="component" value="Unassembled WGS sequence"/>
</dbReference>
<reference evidence="2" key="1">
    <citation type="journal article" date="2014" name="Proc. Natl. Acad. Sci. U.S.A.">
        <title>Extensive sampling of basidiomycete genomes demonstrates inadequacy of the white-rot/brown-rot paradigm for wood decay fungi.</title>
        <authorList>
            <person name="Riley R."/>
            <person name="Salamov A.A."/>
            <person name="Brown D.W."/>
            <person name="Nagy L.G."/>
            <person name="Floudas D."/>
            <person name="Held B.W."/>
            <person name="Levasseur A."/>
            <person name="Lombard V."/>
            <person name="Morin E."/>
            <person name="Otillar R."/>
            <person name="Lindquist E.A."/>
            <person name="Sun H."/>
            <person name="LaButti K.M."/>
            <person name="Schmutz J."/>
            <person name="Jabbour D."/>
            <person name="Luo H."/>
            <person name="Baker S.E."/>
            <person name="Pisabarro A.G."/>
            <person name="Walton J.D."/>
            <person name="Blanchette R.A."/>
            <person name="Henrissat B."/>
            <person name="Martin F."/>
            <person name="Cullen D."/>
            <person name="Hibbett D.S."/>
            <person name="Grigoriev I.V."/>
        </authorList>
    </citation>
    <scope>NUCLEOTIDE SEQUENCE [LARGE SCALE GENOMIC DNA]</scope>
    <source>
        <strain evidence="2">FD-172 SS1</strain>
    </source>
</reference>
<accession>A0A067MH66</accession>
<proteinExistence type="predicted"/>
<organism evidence="1 2">
    <name type="scientific">Botryobasidium botryosum (strain FD-172 SS1)</name>
    <dbReference type="NCBI Taxonomy" id="930990"/>
    <lineage>
        <taxon>Eukaryota</taxon>
        <taxon>Fungi</taxon>
        <taxon>Dikarya</taxon>
        <taxon>Basidiomycota</taxon>
        <taxon>Agaricomycotina</taxon>
        <taxon>Agaricomycetes</taxon>
        <taxon>Cantharellales</taxon>
        <taxon>Botryobasidiaceae</taxon>
        <taxon>Botryobasidium</taxon>
    </lineage>
</organism>